<dbReference type="Proteomes" id="UP000541444">
    <property type="component" value="Unassembled WGS sequence"/>
</dbReference>
<dbReference type="EMBL" id="JACGCM010000671">
    <property type="protein sequence ID" value="KAF6168881.1"/>
    <property type="molecule type" value="Genomic_DNA"/>
</dbReference>
<evidence type="ECO:0000313" key="2">
    <source>
        <dbReference type="EMBL" id="KAF6168881.1"/>
    </source>
</evidence>
<evidence type="ECO:0000256" key="1">
    <source>
        <dbReference type="SAM" id="MobiDB-lite"/>
    </source>
</evidence>
<accession>A0A7J7NNW0</accession>
<proteinExistence type="predicted"/>
<feature type="compositionally biased region" description="Basic and acidic residues" evidence="1">
    <location>
        <begin position="45"/>
        <end position="55"/>
    </location>
</feature>
<gene>
    <name evidence="2" type="ORF">GIB67_038378</name>
</gene>
<feature type="compositionally biased region" description="Low complexity" evidence="1">
    <location>
        <begin position="27"/>
        <end position="41"/>
    </location>
</feature>
<protein>
    <submittedName>
        <fullName evidence="2">Uncharacterized protein</fullName>
    </submittedName>
</protein>
<organism evidence="2 3">
    <name type="scientific">Kingdonia uniflora</name>
    <dbReference type="NCBI Taxonomy" id="39325"/>
    <lineage>
        <taxon>Eukaryota</taxon>
        <taxon>Viridiplantae</taxon>
        <taxon>Streptophyta</taxon>
        <taxon>Embryophyta</taxon>
        <taxon>Tracheophyta</taxon>
        <taxon>Spermatophyta</taxon>
        <taxon>Magnoliopsida</taxon>
        <taxon>Ranunculales</taxon>
        <taxon>Circaeasteraceae</taxon>
        <taxon>Kingdonia</taxon>
    </lineage>
</organism>
<feature type="region of interest" description="Disordered" evidence="1">
    <location>
        <begin position="27"/>
        <end position="55"/>
    </location>
</feature>
<reference evidence="2 3" key="1">
    <citation type="journal article" date="2020" name="IScience">
        <title>Genome Sequencing of the Endangered Kingdonia uniflora (Circaeasteraceae, Ranunculales) Reveals Potential Mechanisms of Evolutionary Specialization.</title>
        <authorList>
            <person name="Sun Y."/>
            <person name="Deng T."/>
            <person name="Zhang A."/>
            <person name="Moore M.J."/>
            <person name="Landis J.B."/>
            <person name="Lin N."/>
            <person name="Zhang H."/>
            <person name="Zhang X."/>
            <person name="Huang J."/>
            <person name="Zhang X."/>
            <person name="Sun H."/>
            <person name="Wang H."/>
        </authorList>
    </citation>
    <scope>NUCLEOTIDE SEQUENCE [LARGE SCALE GENOMIC DNA]</scope>
    <source>
        <strain evidence="2">TB1705</strain>
        <tissue evidence="2">Leaf</tissue>
    </source>
</reference>
<name>A0A7J7NNW0_9MAGN</name>
<dbReference type="OrthoDB" id="1936793at2759"/>
<comment type="caution">
    <text evidence="2">The sequence shown here is derived from an EMBL/GenBank/DDBJ whole genome shotgun (WGS) entry which is preliminary data.</text>
</comment>
<sequence length="158" mass="18408">MIKSNPNLSLLPLSTTLNFISRFFSSENNSSSNQNPNPEISLTSPEEKAETLEEVKDVDNKEFKRRILEYFKGNEEMLPSVAIAIFKRILSKKHEETDDELMEELQLKPLNNVFDKDVNNSFDEAYETDGEIPNLYSPMDYVKQKMVKDEFFDMDDHK</sequence>
<keyword evidence="3" id="KW-1185">Reference proteome</keyword>
<evidence type="ECO:0000313" key="3">
    <source>
        <dbReference type="Proteomes" id="UP000541444"/>
    </source>
</evidence>
<dbReference type="AlphaFoldDB" id="A0A7J7NNW0"/>